<comment type="caution">
    <text evidence="2">The sequence shown here is derived from an EMBL/GenBank/DDBJ whole genome shotgun (WGS) entry which is preliminary data.</text>
</comment>
<dbReference type="EMBL" id="RIBZ01000121">
    <property type="protein sequence ID" value="RNG30746.1"/>
    <property type="molecule type" value="Genomic_DNA"/>
</dbReference>
<dbReference type="RefSeq" id="WP_123099512.1">
    <property type="nucleotide sequence ID" value="NZ_RIBZ01000121.1"/>
</dbReference>
<keyword evidence="3" id="KW-1185">Reference proteome</keyword>
<keyword evidence="1" id="KW-0472">Membrane</keyword>
<evidence type="ECO:0000313" key="2">
    <source>
        <dbReference type="EMBL" id="RNG30746.1"/>
    </source>
</evidence>
<organism evidence="2 3">
    <name type="scientific">Streptomyces botrytidirepellens</name>
    <dbReference type="NCBI Taxonomy" id="2486417"/>
    <lineage>
        <taxon>Bacteria</taxon>
        <taxon>Bacillati</taxon>
        <taxon>Actinomycetota</taxon>
        <taxon>Actinomycetes</taxon>
        <taxon>Kitasatosporales</taxon>
        <taxon>Streptomycetaceae</taxon>
        <taxon>Streptomyces</taxon>
    </lineage>
</organism>
<sequence>MSPETGHNHEAAAGLVELEGLLVAAHHRQRADEEGEAFARRMPWLTTHQHQEVARLYADCHVALTKEILRTVISRSEDLKAEYSQRYELLKKRLLVAALASLIALAMLMATLQYGYLS</sequence>
<dbReference type="Proteomes" id="UP000275401">
    <property type="component" value="Unassembled WGS sequence"/>
</dbReference>
<keyword evidence="1" id="KW-0812">Transmembrane</keyword>
<feature type="transmembrane region" description="Helical" evidence="1">
    <location>
        <begin position="94"/>
        <end position="116"/>
    </location>
</feature>
<reference evidence="2 3" key="1">
    <citation type="submission" date="2018-11" db="EMBL/GenBank/DDBJ databases">
        <title>The Potential of Streptomyces as Biocontrol Agents against the Tomato grey mould, Botrytis cinerea (Gray mold) Frontiers in Microbiology.</title>
        <authorList>
            <person name="Li D."/>
        </authorList>
    </citation>
    <scope>NUCLEOTIDE SEQUENCE [LARGE SCALE GENOMIC DNA]</scope>
    <source>
        <strain evidence="2 3">NEAU-LD23</strain>
    </source>
</reference>
<keyword evidence="1" id="KW-1133">Transmembrane helix</keyword>
<gene>
    <name evidence="2" type="ORF">EEJ42_09420</name>
</gene>
<evidence type="ECO:0000256" key="1">
    <source>
        <dbReference type="SAM" id="Phobius"/>
    </source>
</evidence>
<name>A0A3M8WLC5_9ACTN</name>
<proteinExistence type="predicted"/>
<protein>
    <submittedName>
        <fullName evidence="2">Uncharacterized protein</fullName>
    </submittedName>
</protein>
<dbReference type="AlphaFoldDB" id="A0A3M8WLC5"/>
<evidence type="ECO:0000313" key="3">
    <source>
        <dbReference type="Proteomes" id="UP000275401"/>
    </source>
</evidence>
<accession>A0A3M8WLC5</accession>